<name>A0ABW3QBB4_9BACT</name>
<evidence type="ECO:0000256" key="2">
    <source>
        <dbReference type="SAM" id="Phobius"/>
    </source>
</evidence>
<feature type="transmembrane region" description="Helical" evidence="2">
    <location>
        <begin position="93"/>
        <end position="110"/>
    </location>
</feature>
<evidence type="ECO:0000256" key="1">
    <source>
        <dbReference type="SAM" id="MobiDB-lite"/>
    </source>
</evidence>
<proteinExistence type="predicted"/>
<feature type="transmembrane region" description="Helical" evidence="2">
    <location>
        <begin position="122"/>
        <end position="140"/>
    </location>
</feature>
<feature type="chain" id="PRO_5046833166" evidence="3">
    <location>
        <begin position="22"/>
        <end position="268"/>
    </location>
</feature>
<keyword evidence="5" id="KW-1185">Reference proteome</keyword>
<reference evidence="5" key="1">
    <citation type="journal article" date="2019" name="Int. J. Syst. Evol. Microbiol.">
        <title>The Global Catalogue of Microorganisms (GCM) 10K type strain sequencing project: providing services to taxonomists for standard genome sequencing and annotation.</title>
        <authorList>
            <consortium name="The Broad Institute Genomics Platform"/>
            <consortium name="The Broad Institute Genome Sequencing Center for Infectious Disease"/>
            <person name="Wu L."/>
            <person name="Ma J."/>
        </authorList>
    </citation>
    <scope>NUCLEOTIDE SEQUENCE [LARGE SCALE GENOMIC DNA]</scope>
    <source>
        <strain evidence="5">CCUG 55608</strain>
    </source>
</reference>
<dbReference type="EMBL" id="JBHTLP010000004">
    <property type="protein sequence ID" value="MFD1140971.1"/>
    <property type="molecule type" value="Genomic_DNA"/>
</dbReference>
<feature type="signal peptide" evidence="3">
    <location>
        <begin position="1"/>
        <end position="21"/>
    </location>
</feature>
<keyword evidence="2" id="KW-1133">Transmembrane helix</keyword>
<dbReference type="Proteomes" id="UP001597116">
    <property type="component" value="Unassembled WGS sequence"/>
</dbReference>
<organism evidence="4 5">
    <name type="scientific">Larkinella insperata</name>
    <dbReference type="NCBI Taxonomy" id="332158"/>
    <lineage>
        <taxon>Bacteria</taxon>
        <taxon>Pseudomonadati</taxon>
        <taxon>Bacteroidota</taxon>
        <taxon>Cytophagia</taxon>
        <taxon>Cytophagales</taxon>
        <taxon>Spirosomataceae</taxon>
        <taxon>Larkinella</taxon>
    </lineage>
</organism>
<keyword evidence="2" id="KW-0472">Membrane</keyword>
<keyword evidence="2" id="KW-0812">Transmembrane</keyword>
<evidence type="ECO:0000313" key="4">
    <source>
        <dbReference type="EMBL" id="MFD1140971.1"/>
    </source>
</evidence>
<gene>
    <name evidence="4" type="ORF">ACFQ4C_07620</name>
</gene>
<feature type="region of interest" description="Disordered" evidence="1">
    <location>
        <begin position="244"/>
        <end position="268"/>
    </location>
</feature>
<keyword evidence="3" id="KW-0732">Signal</keyword>
<sequence length="268" mass="29196">MKKVSTSLILLVLVFSLSSCSGELPYDNEHLMAYAAIGVISVLFMVLAVNSNLLRDEISNLQVFNANARQIQQTHKWMVVDKNAPYSLTKVQFGLWTVIISSSYIYLSLVKGDCAMQPINKTALVLMGIFAGTAVASTLMDKAEINDNRDRHQNTPSQGFFADILSDDNGISLHRFQNVAWTLIAILVYLYKVSLITKGCELPELSDTLLALTGISSATYLVLKSKENDPPVQEVQQANTTAALSNPSTTFNNSSSIVTDPGVPIAST</sequence>
<evidence type="ECO:0000313" key="5">
    <source>
        <dbReference type="Proteomes" id="UP001597116"/>
    </source>
</evidence>
<dbReference type="RefSeq" id="WP_379884086.1">
    <property type="nucleotide sequence ID" value="NZ_JBHTLP010000004.1"/>
</dbReference>
<accession>A0ABW3QBB4</accession>
<protein>
    <submittedName>
        <fullName evidence="4">Uncharacterized protein</fullName>
    </submittedName>
</protein>
<comment type="caution">
    <text evidence="4">The sequence shown here is derived from an EMBL/GenBank/DDBJ whole genome shotgun (WGS) entry which is preliminary data.</text>
</comment>
<dbReference type="PROSITE" id="PS51257">
    <property type="entry name" value="PROKAR_LIPOPROTEIN"/>
    <property type="match status" value="1"/>
</dbReference>
<feature type="compositionally biased region" description="Low complexity" evidence="1">
    <location>
        <begin position="245"/>
        <end position="256"/>
    </location>
</feature>
<feature type="transmembrane region" description="Helical" evidence="2">
    <location>
        <begin position="31"/>
        <end position="49"/>
    </location>
</feature>
<evidence type="ECO:0000256" key="3">
    <source>
        <dbReference type="SAM" id="SignalP"/>
    </source>
</evidence>